<dbReference type="GO" id="GO:0003755">
    <property type="term" value="F:peptidyl-prolyl cis-trans isomerase activity"/>
    <property type="evidence" value="ECO:0007669"/>
    <property type="project" value="UniProtKB-KW"/>
</dbReference>
<evidence type="ECO:0000256" key="7">
    <source>
        <dbReference type="ARBA" id="ARBA00031484"/>
    </source>
</evidence>
<dbReference type="RefSeq" id="WP_132543836.1">
    <property type="nucleotide sequence ID" value="NZ_SLWW01000006.1"/>
</dbReference>
<dbReference type="AlphaFoldDB" id="A0A4R2KDB3"/>
<dbReference type="Gene3D" id="3.10.50.40">
    <property type="match status" value="1"/>
</dbReference>
<protein>
    <recommendedName>
        <fullName evidence="4">Parvulin-like PPIase</fullName>
        <ecNumber evidence="3">5.2.1.8</ecNumber>
    </recommendedName>
    <alternativeName>
        <fullName evidence="6">Peptidyl-prolyl cis-trans isomerase plp</fullName>
    </alternativeName>
    <alternativeName>
        <fullName evidence="7">Rotamase plp</fullName>
    </alternativeName>
</protein>
<comment type="catalytic activity">
    <reaction evidence="1">
        <text>[protein]-peptidylproline (omega=180) = [protein]-peptidylproline (omega=0)</text>
        <dbReference type="Rhea" id="RHEA:16237"/>
        <dbReference type="Rhea" id="RHEA-COMP:10747"/>
        <dbReference type="Rhea" id="RHEA-COMP:10748"/>
        <dbReference type="ChEBI" id="CHEBI:83833"/>
        <dbReference type="ChEBI" id="CHEBI:83834"/>
        <dbReference type="EC" id="5.2.1.8"/>
    </reaction>
</comment>
<dbReference type="InterPro" id="IPR046357">
    <property type="entry name" value="PPIase_dom_sf"/>
</dbReference>
<evidence type="ECO:0000256" key="6">
    <source>
        <dbReference type="ARBA" id="ARBA00030642"/>
    </source>
</evidence>
<dbReference type="Proteomes" id="UP000295142">
    <property type="component" value="Unassembled WGS sequence"/>
</dbReference>
<evidence type="ECO:0000256" key="8">
    <source>
        <dbReference type="PROSITE-ProRule" id="PRU00278"/>
    </source>
</evidence>
<keyword evidence="11" id="KW-1185">Reference proteome</keyword>
<keyword evidence="5 8" id="KW-0697">Rotamase</keyword>
<evidence type="ECO:0000256" key="3">
    <source>
        <dbReference type="ARBA" id="ARBA00013194"/>
    </source>
</evidence>
<reference evidence="10 11" key="1">
    <citation type="submission" date="2019-03" db="EMBL/GenBank/DDBJ databases">
        <title>Genomic Encyclopedia of Type Strains, Phase IV (KMG-IV): sequencing the most valuable type-strain genomes for metagenomic binning, comparative biology and taxonomic classification.</title>
        <authorList>
            <person name="Goeker M."/>
        </authorList>
    </citation>
    <scope>NUCLEOTIDE SEQUENCE [LARGE SCALE GENOMIC DNA]</scope>
    <source>
        <strain evidence="10 11">DSM 4868</strain>
    </source>
</reference>
<dbReference type="Pfam" id="PF00639">
    <property type="entry name" value="Rotamase"/>
    <property type="match status" value="1"/>
</dbReference>
<evidence type="ECO:0000313" key="11">
    <source>
        <dbReference type="Proteomes" id="UP000295142"/>
    </source>
</evidence>
<accession>A0A4R2KDB3</accession>
<dbReference type="EMBL" id="SLWW01000006">
    <property type="protein sequence ID" value="TCO71571.1"/>
    <property type="molecule type" value="Genomic_DNA"/>
</dbReference>
<evidence type="ECO:0000256" key="2">
    <source>
        <dbReference type="ARBA" id="ARBA00007656"/>
    </source>
</evidence>
<sequence>MSPLFPEITVNGVAIAPTAIAAEAQNQPAPPDKPGIAWRKAARALVIREAMLQEARRAGLAASPHELAPHRRETEDEALIRSLMEERIDPVPVTEAAIRAAYDAAPERFRTPDLWQVSHILYAAKPEDDTARAEARAQAAAALRRLAEAPDAFGRIAGQESDCPSRTAGGQLGQIAPGDTVPEFEAALAGLAEGQIISVETRYGVHVLRVDAHAGGTIRPFDLDTVRAEIAEALEKAAWAQAARDFVADLLERTRVTGLDPARHIL</sequence>
<name>A0A4R2KDB3_9RHOB</name>
<evidence type="ECO:0000256" key="1">
    <source>
        <dbReference type="ARBA" id="ARBA00000971"/>
    </source>
</evidence>
<dbReference type="OrthoDB" id="196786at2"/>
<evidence type="ECO:0000256" key="5">
    <source>
        <dbReference type="ARBA" id="ARBA00023110"/>
    </source>
</evidence>
<comment type="caution">
    <text evidence="10">The sequence shown here is derived from an EMBL/GenBank/DDBJ whole genome shotgun (WGS) entry which is preliminary data.</text>
</comment>
<dbReference type="SUPFAM" id="SSF54534">
    <property type="entry name" value="FKBP-like"/>
    <property type="match status" value="1"/>
</dbReference>
<dbReference type="InterPro" id="IPR000297">
    <property type="entry name" value="PPIase_PpiC"/>
</dbReference>
<dbReference type="InterPro" id="IPR050245">
    <property type="entry name" value="PrsA_foldase"/>
</dbReference>
<evidence type="ECO:0000259" key="9">
    <source>
        <dbReference type="PROSITE" id="PS50198"/>
    </source>
</evidence>
<evidence type="ECO:0000313" key="10">
    <source>
        <dbReference type="EMBL" id="TCO71571.1"/>
    </source>
</evidence>
<feature type="domain" description="PpiC" evidence="9">
    <location>
        <begin position="112"/>
        <end position="212"/>
    </location>
</feature>
<dbReference type="PANTHER" id="PTHR47245:SF2">
    <property type="entry name" value="PEPTIDYL-PROLYL CIS-TRANS ISOMERASE HP_0175-RELATED"/>
    <property type="match status" value="1"/>
</dbReference>
<proteinExistence type="inferred from homology"/>
<gene>
    <name evidence="10" type="ORF">EV655_10663</name>
</gene>
<keyword evidence="8 10" id="KW-0413">Isomerase</keyword>
<organism evidence="10 11">
    <name type="scientific">Rhodovulum euryhalinum</name>
    <dbReference type="NCBI Taxonomy" id="35805"/>
    <lineage>
        <taxon>Bacteria</taxon>
        <taxon>Pseudomonadati</taxon>
        <taxon>Pseudomonadota</taxon>
        <taxon>Alphaproteobacteria</taxon>
        <taxon>Rhodobacterales</taxon>
        <taxon>Paracoccaceae</taxon>
        <taxon>Rhodovulum</taxon>
    </lineage>
</organism>
<dbReference type="PROSITE" id="PS50198">
    <property type="entry name" value="PPIC_PPIASE_2"/>
    <property type="match status" value="1"/>
</dbReference>
<comment type="similarity">
    <text evidence="2">Belongs to the PpiC/parvulin rotamase family.</text>
</comment>
<dbReference type="SUPFAM" id="SSF109998">
    <property type="entry name" value="Triger factor/SurA peptide-binding domain-like"/>
    <property type="match status" value="1"/>
</dbReference>
<dbReference type="EC" id="5.2.1.8" evidence="3"/>
<dbReference type="PANTHER" id="PTHR47245">
    <property type="entry name" value="PEPTIDYLPROLYL ISOMERASE"/>
    <property type="match status" value="1"/>
</dbReference>
<evidence type="ECO:0000256" key="4">
    <source>
        <dbReference type="ARBA" id="ARBA00018370"/>
    </source>
</evidence>
<dbReference type="InterPro" id="IPR027304">
    <property type="entry name" value="Trigger_fact/SurA_dom_sf"/>
</dbReference>